<dbReference type="PANTHER" id="PTHR30616:SF2">
    <property type="entry name" value="PURINE NUCLEOSIDE PHOSPHORYLASE LACC1"/>
    <property type="match status" value="1"/>
</dbReference>
<evidence type="ECO:0000256" key="6">
    <source>
        <dbReference type="ARBA" id="ARBA00022833"/>
    </source>
</evidence>
<evidence type="ECO:0000256" key="1">
    <source>
        <dbReference type="ARBA" id="ARBA00000553"/>
    </source>
</evidence>
<evidence type="ECO:0000256" key="5">
    <source>
        <dbReference type="ARBA" id="ARBA00022801"/>
    </source>
</evidence>
<dbReference type="NCBIfam" id="TIGR00726">
    <property type="entry name" value="peptidoglycan editing factor PgeF"/>
    <property type="match status" value="1"/>
</dbReference>
<evidence type="ECO:0000256" key="2">
    <source>
        <dbReference type="ARBA" id="ARBA00007353"/>
    </source>
</evidence>
<dbReference type="AlphaFoldDB" id="A0A1N7MGB3"/>
<organism evidence="11 12">
    <name type="scientific">Neptunomonas antarctica</name>
    <dbReference type="NCBI Taxonomy" id="619304"/>
    <lineage>
        <taxon>Bacteria</taxon>
        <taxon>Pseudomonadati</taxon>
        <taxon>Pseudomonadota</taxon>
        <taxon>Gammaproteobacteria</taxon>
        <taxon>Oceanospirillales</taxon>
        <taxon>Oceanospirillaceae</taxon>
        <taxon>Neptunomonas</taxon>
    </lineage>
</organism>
<evidence type="ECO:0000256" key="8">
    <source>
        <dbReference type="ARBA" id="ARBA00048968"/>
    </source>
</evidence>
<dbReference type="Pfam" id="PF02578">
    <property type="entry name" value="Cu-oxidase_4"/>
    <property type="match status" value="1"/>
</dbReference>
<dbReference type="Proteomes" id="UP000185999">
    <property type="component" value="Unassembled WGS sequence"/>
</dbReference>
<comment type="catalytic activity">
    <reaction evidence="9">
        <text>S-methyl-5'-thioadenosine + phosphate = 5-(methylsulfanyl)-alpha-D-ribose 1-phosphate + adenine</text>
        <dbReference type="Rhea" id="RHEA:11852"/>
        <dbReference type="ChEBI" id="CHEBI:16708"/>
        <dbReference type="ChEBI" id="CHEBI:17509"/>
        <dbReference type="ChEBI" id="CHEBI:43474"/>
        <dbReference type="ChEBI" id="CHEBI:58533"/>
        <dbReference type="EC" id="2.4.2.28"/>
    </reaction>
    <physiologicalReaction direction="left-to-right" evidence="9">
        <dbReference type="Rhea" id="RHEA:11853"/>
    </physiologicalReaction>
</comment>
<comment type="similarity">
    <text evidence="2 10">Belongs to the purine nucleoside phosphorylase YfiH/LACC1 family.</text>
</comment>
<gene>
    <name evidence="11" type="ORF">SAMN05421760_10625</name>
</gene>
<keyword evidence="4" id="KW-0479">Metal-binding</keyword>
<comment type="catalytic activity">
    <reaction evidence="7">
        <text>adenosine + H2O + H(+) = inosine + NH4(+)</text>
        <dbReference type="Rhea" id="RHEA:24408"/>
        <dbReference type="ChEBI" id="CHEBI:15377"/>
        <dbReference type="ChEBI" id="CHEBI:15378"/>
        <dbReference type="ChEBI" id="CHEBI:16335"/>
        <dbReference type="ChEBI" id="CHEBI:17596"/>
        <dbReference type="ChEBI" id="CHEBI:28938"/>
        <dbReference type="EC" id="3.5.4.4"/>
    </reaction>
    <physiologicalReaction direction="left-to-right" evidence="7">
        <dbReference type="Rhea" id="RHEA:24409"/>
    </physiologicalReaction>
</comment>
<evidence type="ECO:0000256" key="9">
    <source>
        <dbReference type="ARBA" id="ARBA00049893"/>
    </source>
</evidence>
<name>A0A1N7MGB3_9GAMM</name>
<keyword evidence="3" id="KW-0808">Transferase</keyword>
<evidence type="ECO:0000313" key="11">
    <source>
        <dbReference type="EMBL" id="SIS85051.1"/>
    </source>
</evidence>
<dbReference type="EMBL" id="FTOE01000006">
    <property type="protein sequence ID" value="SIS85051.1"/>
    <property type="molecule type" value="Genomic_DNA"/>
</dbReference>
<evidence type="ECO:0000256" key="4">
    <source>
        <dbReference type="ARBA" id="ARBA00022723"/>
    </source>
</evidence>
<dbReference type="CDD" id="cd16833">
    <property type="entry name" value="YfiH"/>
    <property type="match status" value="1"/>
</dbReference>
<comment type="catalytic activity">
    <reaction evidence="1">
        <text>inosine + phosphate = alpha-D-ribose 1-phosphate + hypoxanthine</text>
        <dbReference type="Rhea" id="RHEA:27646"/>
        <dbReference type="ChEBI" id="CHEBI:17368"/>
        <dbReference type="ChEBI" id="CHEBI:17596"/>
        <dbReference type="ChEBI" id="CHEBI:43474"/>
        <dbReference type="ChEBI" id="CHEBI:57720"/>
        <dbReference type="EC" id="2.4.2.1"/>
    </reaction>
    <physiologicalReaction direction="left-to-right" evidence="1">
        <dbReference type="Rhea" id="RHEA:27647"/>
    </physiologicalReaction>
</comment>
<evidence type="ECO:0000313" key="12">
    <source>
        <dbReference type="Proteomes" id="UP000185999"/>
    </source>
</evidence>
<dbReference type="GO" id="GO:0016787">
    <property type="term" value="F:hydrolase activity"/>
    <property type="evidence" value="ECO:0007669"/>
    <property type="project" value="UniProtKB-KW"/>
</dbReference>
<dbReference type="PANTHER" id="PTHR30616">
    <property type="entry name" value="UNCHARACTERIZED PROTEIN YFIH"/>
    <property type="match status" value="1"/>
</dbReference>
<keyword evidence="12" id="KW-1185">Reference proteome</keyword>
<keyword evidence="6" id="KW-0862">Zinc</keyword>
<sequence>MHPLMQLIRPVWAAPEQIQVVSTTRIGGVSQAPYYSLNMGDHVGDRPAAVAKNRARLLSSLALPDAQWLTQVHGTACVEAQRDGVIREADACWTSETDLACVIMTADCLPAVFTDGERVAAAHAGWRGLVDGVLEATLAQFAGADMHVWLGPAIGPSVFEVGEEVRQQFCDHLAQSDDFFLPSVNQGKWLADLYGLARLRLSVAGIDRVSGGDYCTYSDKIRSDTAGLNKNHLDSARFFSYRREQQTGRMATLIWKTAR</sequence>
<dbReference type="InterPro" id="IPR003730">
    <property type="entry name" value="Cu_polyphenol_OxRdtase"/>
</dbReference>
<proteinExistence type="inferred from homology"/>
<dbReference type="GO" id="GO:0017061">
    <property type="term" value="F:S-methyl-5-thioadenosine phosphorylase activity"/>
    <property type="evidence" value="ECO:0007669"/>
    <property type="project" value="UniProtKB-EC"/>
</dbReference>
<dbReference type="Gene3D" id="3.60.140.10">
    <property type="entry name" value="CNF1/YfiH-like putative cysteine hydrolases"/>
    <property type="match status" value="1"/>
</dbReference>
<dbReference type="InterPro" id="IPR011324">
    <property type="entry name" value="Cytotoxic_necrot_fac-like_cat"/>
</dbReference>
<evidence type="ECO:0000256" key="7">
    <source>
        <dbReference type="ARBA" id="ARBA00047989"/>
    </source>
</evidence>
<keyword evidence="5" id="KW-0378">Hydrolase</keyword>
<comment type="catalytic activity">
    <reaction evidence="8">
        <text>adenosine + phosphate = alpha-D-ribose 1-phosphate + adenine</text>
        <dbReference type="Rhea" id="RHEA:27642"/>
        <dbReference type="ChEBI" id="CHEBI:16335"/>
        <dbReference type="ChEBI" id="CHEBI:16708"/>
        <dbReference type="ChEBI" id="CHEBI:43474"/>
        <dbReference type="ChEBI" id="CHEBI:57720"/>
        <dbReference type="EC" id="2.4.2.1"/>
    </reaction>
    <physiologicalReaction direction="left-to-right" evidence="8">
        <dbReference type="Rhea" id="RHEA:27643"/>
    </physiologicalReaction>
</comment>
<dbReference type="SUPFAM" id="SSF64438">
    <property type="entry name" value="CNF1/YfiH-like putative cysteine hydrolases"/>
    <property type="match status" value="1"/>
</dbReference>
<dbReference type="InterPro" id="IPR038371">
    <property type="entry name" value="Cu_polyphenol_OxRdtase_sf"/>
</dbReference>
<dbReference type="GO" id="GO:0005507">
    <property type="term" value="F:copper ion binding"/>
    <property type="evidence" value="ECO:0007669"/>
    <property type="project" value="TreeGrafter"/>
</dbReference>
<dbReference type="STRING" id="619304.SAMN05421760_10625"/>
<evidence type="ECO:0000256" key="10">
    <source>
        <dbReference type="RuleBase" id="RU361274"/>
    </source>
</evidence>
<protein>
    <recommendedName>
        <fullName evidence="10">Purine nucleoside phosphorylase</fullName>
    </recommendedName>
</protein>
<reference evidence="12" key="1">
    <citation type="submission" date="2017-01" db="EMBL/GenBank/DDBJ databases">
        <authorList>
            <person name="Varghese N."/>
            <person name="Submissions S."/>
        </authorList>
    </citation>
    <scope>NUCLEOTIDE SEQUENCE [LARGE SCALE GENOMIC DNA]</scope>
    <source>
        <strain evidence="12">DSM 22306</strain>
    </source>
</reference>
<accession>A0A1N7MGB3</accession>
<evidence type="ECO:0000256" key="3">
    <source>
        <dbReference type="ARBA" id="ARBA00022679"/>
    </source>
</evidence>